<sequence length="383" mass="41476">MKHFLLATALALLPGLALAEGPCCATGDLGLIVERATGSALVVDRSDHAAIGRVEGLGDMSHASMTYSPDEHYAYVFGRDGGLTKIDMLTQKIVARTIQAGNSIGGAISDDGELVAVSNYTPGGVKVFDAETLELVADVPADGKTIGLADLPGRRFIWTVWDTGEAFLGDFSGPEPMITNLGVVGKNPFDAVVTDDAHTYLIGLFGEKGVTAIDLWQTPPAPQRFLENYGKDHEDMPVYKMPHLQGWAFTEGQFVLPAVGQYALLWVDRETLEETGRTEMHGQPVFVISQPASPYVWVNFATPRNGVVQVVDSRTHEIVKTLEPGKAVLHMEFAPRGAEVWVSVRDEDKIVVYDTRSFEKKAEIPAQAPSGIFFTARAHQPGL</sequence>
<keyword evidence="1" id="KW-0732">Signal</keyword>
<proteinExistence type="predicted"/>
<dbReference type="InterPro" id="IPR011048">
    <property type="entry name" value="Haem_d1_sf"/>
</dbReference>
<dbReference type="InterPro" id="IPR003143">
    <property type="entry name" value="Cyt_cd1_C_sf"/>
</dbReference>
<dbReference type="InterPro" id="IPR051200">
    <property type="entry name" value="Host-pathogen_enzymatic-act"/>
</dbReference>
<evidence type="ECO:0000313" key="2">
    <source>
        <dbReference type="EMBL" id="SFJ41195.1"/>
    </source>
</evidence>
<evidence type="ECO:0000313" key="3">
    <source>
        <dbReference type="Proteomes" id="UP000199630"/>
    </source>
</evidence>
<dbReference type="RefSeq" id="WP_090060613.1">
    <property type="nucleotide sequence ID" value="NZ_FORH01000003.1"/>
</dbReference>
<dbReference type="AlphaFoldDB" id="A0A1I3R513"/>
<dbReference type="PANTHER" id="PTHR47197">
    <property type="entry name" value="PROTEIN NIRF"/>
    <property type="match status" value="1"/>
</dbReference>
<dbReference type="STRING" id="588602.SAMN04487991_2077"/>
<dbReference type="Gene3D" id="2.140.10.20">
    <property type="entry name" value="C-terminal (heme d1) domain of cytochrome cd1-nitrite reductase"/>
    <property type="match status" value="1"/>
</dbReference>
<dbReference type="SUPFAM" id="SSF51004">
    <property type="entry name" value="C-terminal (heme d1) domain of cytochrome cd1-nitrite reductase"/>
    <property type="match status" value="1"/>
</dbReference>
<dbReference type="CDD" id="cd20778">
    <property type="entry name" value="8prop_hemeD1_NirF"/>
    <property type="match status" value="1"/>
</dbReference>
<name>A0A1I3R513_9RHOB</name>
<organism evidence="2 3">
    <name type="scientific">Celeribacter neptunius</name>
    <dbReference type="NCBI Taxonomy" id="588602"/>
    <lineage>
        <taxon>Bacteria</taxon>
        <taxon>Pseudomonadati</taxon>
        <taxon>Pseudomonadota</taxon>
        <taxon>Alphaproteobacteria</taxon>
        <taxon>Rhodobacterales</taxon>
        <taxon>Roseobacteraceae</taxon>
        <taxon>Celeribacter</taxon>
    </lineage>
</organism>
<dbReference type="OrthoDB" id="145213at2"/>
<protein>
    <submittedName>
        <fullName evidence="2">Protein NirF</fullName>
    </submittedName>
</protein>
<feature type="chain" id="PRO_5011532645" evidence="1">
    <location>
        <begin position="20"/>
        <end position="383"/>
    </location>
</feature>
<reference evidence="3" key="1">
    <citation type="submission" date="2016-10" db="EMBL/GenBank/DDBJ databases">
        <authorList>
            <person name="Varghese N."/>
            <person name="Submissions S."/>
        </authorList>
    </citation>
    <scope>NUCLEOTIDE SEQUENCE [LARGE SCALE GENOMIC DNA]</scope>
    <source>
        <strain evidence="3">DSM 26471</strain>
    </source>
</reference>
<dbReference type="PANTHER" id="PTHR47197:SF3">
    <property type="entry name" value="DIHYDRO-HEME D1 DEHYDROGENASE"/>
    <property type="match status" value="1"/>
</dbReference>
<dbReference type="Proteomes" id="UP000199630">
    <property type="component" value="Unassembled WGS sequence"/>
</dbReference>
<feature type="signal peptide" evidence="1">
    <location>
        <begin position="1"/>
        <end position="19"/>
    </location>
</feature>
<gene>
    <name evidence="2" type="ORF">SAMN04487991_2077</name>
</gene>
<keyword evidence="3" id="KW-1185">Reference proteome</keyword>
<accession>A0A1I3R513</accession>
<dbReference type="Pfam" id="PF02239">
    <property type="entry name" value="Cytochrom_D1"/>
    <property type="match status" value="1"/>
</dbReference>
<evidence type="ECO:0000256" key="1">
    <source>
        <dbReference type="SAM" id="SignalP"/>
    </source>
</evidence>
<dbReference type="EMBL" id="FORH01000003">
    <property type="protein sequence ID" value="SFJ41195.1"/>
    <property type="molecule type" value="Genomic_DNA"/>
</dbReference>